<dbReference type="AlphaFoldDB" id="A0A819W4H9"/>
<evidence type="ECO:0000313" key="1">
    <source>
        <dbReference type="EMBL" id="CAF4119049.1"/>
    </source>
</evidence>
<protein>
    <recommendedName>
        <fullName evidence="3">Mono(ADP-ribosyl)transferase</fullName>
    </recommendedName>
</protein>
<dbReference type="Proteomes" id="UP000663874">
    <property type="component" value="Unassembled WGS sequence"/>
</dbReference>
<evidence type="ECO:0000313" key="2">
    <source>
        <dbReference type="Proteomes" id="UP000663874"/>
    </source>
</evidence>
<dbReference type="SUPFAM" id="SSF56399">
    <property type="entry name" value="ADP-ribosylation"/>
    <property type="match status" value="1"/>
</dbReference>
<sequence>MSSKINWINRSQLQSFCDQLSRIPSFQKRRQRPRETFVRNDFILTPLLSHSSPLSTDPSVTIDHLVASQPSNTVKQQETEFMYGQLFRNILISQESTQEEMIEYCRQKYADNKSYLNMIDEFKDYYNKCNAINWYTRDTFLYRLINKALRDQDVDTLYSIRYFITDLHYQIGNKYAQQYLMAITFNNVTASILEIKTVYRGQLMIHEEFDKKIRYNTGGFFLVSSFFSTTTNRDLACVFAGDGSSNTESSVLFQINIDHSLKEFEYADVTTESAFGGTEQEVLFSMGAVFRILSVDRINTGLWNVHLKLTIEKNEEFQTLIERMKEPTFEDHPLYSWAKLMLRMGKYEQAEYTYLRLLENATVRQDRGDPTQIDFDTALDTARRAPNDCNKENILDTPYTD</sequence>
<name>A0A819W4H9_9BILA</name>
<reference evidence="1" key="1">
    <citation type="submission" date="2021-02" db="EMBL/GenBank/DDBJ databases">
        <authorList>
            <person name="Nowell W R."/>
        </authorList>
    </citation>
    <scope>NUCLEOTIDE SEQUENCE</scope>
</reference>
<dbReference type="PROSITE" id="PS51996">
    <property type="entry name" value="TR_MART"/>
    <property type="match status" value="1"/>
</dbReference>
<evidence type="ECO:0008006" key="3">
    <source>
        <dbReference type="Google" id="ProtNLM"/>
    </source>
</evidence>
<proteinExistence type="predicted"/>
<organism evidence="1 2">
    <name type="scientific">Rotaria sordida</name>
    <dbReference type="NCBI Taxonomy" id="392033"/>
    <lineage>
        <taxon>Eukaryota</taxon>
        <taxon>Metazoa</taxon>
        <taxon>Spiralia</taxon>
        <taxon>Gnathifera</taxon>
        <taxon>Rotifera</taxon>
        <taxon>Eurotatoria</taxon>
        <taxon>Bdelloidea</taxon>
        <taxon>Philodinida</taxon>
        <taxon>Philodinidae</taxon>
        <taxon>Rotaria</taxon>
    </lineage>
</organism>
<dbReference type="Gene3D" id="3.90.176.10">
    <property type="entry name" value="Toxin ADP-ribosyltransferase, Chain A, domain 1"/>
    <property type="match status" value="1"/>
</dbReference>
<accession>A0A819W4H9</accession>
<dbReference type="EMBL" id="CAJOBE010010895">
    <property type="protein sequence ID" value="CAF4119049.1"/>
    <property type="molecule type" value="Genomic_DNA"/>
</dbReference>
<gene>
    <name evidence="1" type="ORF">FNK824_LOCUS32212</name>
</gene>
<comment type="caution">
    <text evidence="1">The sequence shown here is derived from an EMBL/GenBank/DDBJ whole genome shotgun (WGS) entry which is preliminary data.</text>
</comment>